<dbReference type="Pfam" id="PF06224">
    <property type="entry name" value="AlkZ-like"/>
    <property type="match status" value="1"/>
</dbReference>
<evidence type="ECO:0000313" key="2">
    <source>
        <dbReference type="Proteomes" id="UP001523216"/>
    </source>
</evidence>
<dbReference type="GO" id="GO:0003677">
    <property type="term" value="F:DNA binding"/>
    <property type="evidence" value="ECO:0007669"/>
    <property type="project" value="UniProtKB-KW"/>
</dbReference>
<evidence type="ECO:0000313" key="1">
    <source>
        <dbReference type="EMBL" id="MCM4083131.1"/>
    </source>
</evidence>
<dbReference type="RefSeq" id="WP_251802842.1">
    <property type="nucleotide sequence ID" value="NZ_JAMQOL010000054.1"/>
</dbReference>
<name>A0ABT0YAR0_9ACTN</name>
<dbReference type="InterPro" id="IPR009351">
    <property type="entry name" value="AlkZ-like"/>
</dbReference>
<protein>
    <submittedName>
        <fullName evidence="1">Winged helix DNA-binding domain-containing protein</fullName>
    </submittedName>
</protein>
<dbReference type="Proteomes" id="UP001523216">
    <property type="component" value="Unassembled WGS sequence"/>
</dbReference>
<keyword evidence="2" id="KW-1185">Reference proteome</keyword>
<keyword evidence="1" id="KW-0238">DNA-binding</keyword>
<dbReference type="PANTHER" id="PTHR38479:SF2">
    <property type="entry name" value="WINGED HELIX DNA-BINDING DOMAIN-CONTAINING PROTEIN"/>
    <property type="match status" value="1"/>
</dbReference>
<dbReference type="PANTHER" id="PTHR38479">
    <property type="entry name" value="LMO0824 PROTEIN"/>
    <property type="match status" value="1"/>
</dbReference>
<gene>
    <name evidence="1" type="ORF">LXN57_36820</name>
</gene>
<organism evidence="1 2">
    <name type="scientific">Paractinoplanes hotanensis</name>
    <dbReference type="NCBI Taxonomy" id="2906497"/>
    <lineage>
        <taxon>Bacteria</taxon>
        <taxon>Bacillati</taxon>
        <taxon>Actinomycetota</taxon>
        <taxon>Actinomycetes</taxon>
        <taxon>Micromonosporales</taxon>
        <taxon>Micromonosporaceae</taxon>
        <taxon>Paractinoplanes</taxon>
    </lineage>
</organism>
<proteinExistence type="predicted"/>
<comment type="caution">
    <text evidence="1">The sequence shown here is derived from an EMBL/GenBank/DDBJ whole genome shotgun (WGS) entry which is preliminary data.</text>
</comment>
<reference evidence="1 2" key="1">
    <citation type="submission" date="2022-06" db="EMBL/GenBank/DDBJ databases">
        <title>Actinoplanes abujensis sp. nov., isolated from Nigerian arid soil.</title>
        <authorList>
            <person name="Ding P."/>
        </authorList>
    </citation>
    <scope>NUCLEOTIDE SEQUENCE [LARGE SCALE GENOMIC DNA]</scope>
    <source>
        <strain evidence="2">TRM88002</strain>
    </source>
</reference>
<accession>A0ABT0YAR0</accession>
<sequence length="380" mass="41613">MSRSLSWAQVHGRRLRRSGLLEPGPVDRLPEVARSVCGIQAQVMGAAEWALGVRAGASTVEQVRSLIWEQRQLVKAWSIRGTLHLMTAGDQPLWATAMLDHPSGEARHWHRQFGLDEAQGTGVLTAIADALDGRVLSREELAAAVTERLGPQIREPMMSHWGDMLAPAAYRGILCFGPSAGTKVSFARRDQWAAAGSWPYLGDALADAVLRYAAAYGPVSAADVGRWFAMRTGQARELLEKLADRFTTVDVAGTPGLVPADDDIEWDDDPDGVWLLPQYDPYVLGCGLRDRVVPRPRCERIFQHGRGRYEGAVAQNVLLVDGVVAGMWRRVVRRSRVRVTVEAFVPLTAADRERIAGRAAEMAAFHGAAPDVEFARLDAP</sequence>
<dbReference type="EMBL" id="JAMQOL010000054">
    <property type="protein sequence ID" value="MCM4083131.1"/>
    <property type="molecule type" value="Genomic_DNA"/>
</dbReference>